<name>A0A419VW79_9BACT</name>
<proteinExistence type="predicted"/>
<feature type="compositionally biased region" description="Polar residues" evidence="1">
    <location>
        <begin position="1"/>
        <end position="11"/>
    </location>
</feature>
<protein>
    <submittedName>
        <fullName evidence="2">Uncharacterized protein</fullName>
    </submittedName>
</protein>
<dbReference type="AlphaFoldDB" id="A0A419VW79"/>
<dbReference type="Proteomes" id="UP000283387">
    <property type="component" value="Unassembled WGS sequence"/>
</dbReference>
<accession>A0A419VW79</accession>
<feature type="region of interest" description="Disordered" evidence="1">
    <location>
        <begin position="1"/>
        <end position="22"/>
    </location>
</feature>
<reference evidence="2 3" key="1">
    <citation type="submission" date="2018-09" db="EMBL/GenBank/DDBJ databases">
        <title>Genomic Encyclopedia of Archaeal and Bacterial Type Strains, Phase II (KMG-II): from individual species to whole genera.</title>
        <authorList>
            <person name="Goeker M."/>
        </authorList>
    </citation>
    <scope>NUCLEOTIDE SEQUENCE [LARGE SCALE GENOMIC DNA]</scope>
    <source>
        <strain evidence="2 3">DSM 27148</strain>
    </source>
</reference>
<evidence type="ECO:0000313" key="2">
    <source>
        <dbReference type="EMBL" id="RKD86410.1"/>
    </source>
</evidence>
<evidence type="ECO:0000256" key="1">
    <source>
        <dbReference type="SAM" id="MobiDB-lite"/>
    </source>
</evidence>
<comment type="caution">
    <text evidence="2">The sequence shown here is derived from an EMBL/GenBank/DDBJ whole genome shotgun (WGS) entry which is preliminary data.</text>
</comment>
<dbReference type="RefSeq" id="WP_147377290.1">
    <property type="nucleotide sequence ID" value="NZ_RAPN01000004.1"/>
</dbReference>
<dbReference type="EMBL" id="RAPN01000004">
    <property type="protein sequence ID" value="RKD86410.1"/>
    <property type="molecule type" value="Genomic_DNA"/>
</dbReference>
<evidence type="ECO:0000313" key="3">
    <source>
        <dbReference type="Proteomes" id="UP000283387"/>
    </source>
</evidence>
<keyword evidence="3" id="KW-1185">Reference proteome</keyword>
<gene>
    <name evidence="2" type="ORF">BC643_4101</name>
</gene>
<sequence>MPVNTTLSTEVDGNGDVSTKGEVSVGVDNENVSAKAYISVSSSTESSGEKTNEAAIGLAVEIPIAKDGKTTYSVGTVKEAVINF</sequence>
<organism evidence="2 3">
    <name type="scientific">Mangrovibacterium diazotrophicum</name>
    <dbReference type="NCBI Taxonomy" id="1261403"/>
    <lineage>
        <taxon>Bacteria</taxon>
        <taxon>Pseudomonadati</taxon>
        <taxon>Bacteroidota</taxon>
        <taxon>Bacteroidia</taxon>
        <taxon>Marinilabiliales</taxon>
        <taxon>Prolixibacteraceae</taxon>
        <taxon>Mangrovibacterium</taxon>
    </lineage>
</organism>